<evidence type="ECO:0000259" key="14">
    <source>
        <dbReference type="Pfam" id="PF01557"/>
    </source>
</evidence>
<feature type="binding site" evidence="13">
    <location>
        <position position="159"/>
    </location>
    <ligand>
        <name>Ca(2+)</name>
        <dbReference type="ChEBI" id="CHEBI:29108"/>
    </ligand>
</feature>
<dbReference type="InterPro" id="IPR036462">
    <property type="entry name" value="Fumarylacetoacetase_N_sf"/>
</dbReference>
<dbReference type="Pfam" id="PF09298">
    <property type="entry name" value="FAA_hydrolase_N"/>
    <property type="match status" value="1"/>
</dbReference>
<feature type="active site" description="Proton acceptor" evidence="11">
    <location>
        <position position="97"/>
    </location>
</feature>
<comment type="pathway">
    <text evidence="3">Amino-acid degradation; L-phenylalanine degradation; acetoacetate and fumarate from L-phenylalanine: step 6/6.</text>
</comment>
<dbReference type="Proteomes" id="UP000278962">
    <property type="component" value="Unassembled WGS sequence"/>
</dbReference>
<evidence type="ECO:0000256" key="7">
    <source>
        <dbReference type="ARBA" id="ARBA00022837"/>
    </source>
</evidence>
<dbReference type="EC" id="3.7.1.2" evidence="4"/>
<evidence type="ECO:0000313" key="16">
    <source>
        <dbReference type="EMBL" id="RKQ91571.1"/>
    </source>
</evidence>
<feature type="binding site" evidence="12">
    <location>
        <position position="202"/>
    </location>
    <ligand>
        <name>substrate</name>
    </ligand>
</feature>
<evidence type="ECO:0000256" key="3">
    <source>
        <dbReference type="ARBA" id="ARBA00004782"/>
    </source>
</evidence>
<feature type="binding site" evidence="12">
    <location>
        <position position="302"/>
    </location>
    <ligand>
        <name>substrate</name>
    </ligand>
</feature>
<reference evidence="16 17" key="1">
    <citation type="submission" date="2018-10" db="EMBL/GenBank/DDBJ databases">
        <title>Genomic Encyclopedia of Archaeal and Bacterial Type Strains, Phase II (KMG-II): from individual species to whole genera.</title>
        <authorList>
            <person name="Goeker M."/>
        </authorList>
    </citation>
    <scope>NUCLEOTIDE SEQUENCE [LARGE SCALE GENOMIC DNA]</scope>
    <source>
        <strain evidence="16 17">DSM 14954</strain>
    </source>
</reference>
<proteinExistence type="predicted"/>
<dbReference type="PANTHER" id="PTHR43069">
    <property type="entry name" value="FUMARYLACETOACETASE"/>
    <property type="match status" value="1"/>
</dbReference>
<keyword evidence="6 16" id="KW-0378">Hydrolase</keyword>
<feature type="binding site" evidence="13">
    <location>
        <position position="191"/>
    </location>
    <ligand>
        <name>Ca(2+)</name>
        <dbReference type="ChEBI" id="CHEBI:29108"/>
    </ligand>
</feature>
<accession>A0A660LFT3</accession>
<evidence type="ECO:0000256" key="5">
    <source>
        <dbReference type="ARBA" id="ARBA00022723"/>
    </source>
</evidence>
<dbReference type="Gene3D" id="3.90.850.10">
    <property type="entry name" value="Fumarylacetoacetase-like, C-terminal domain"/>
    <property type="match status" value="1"/>
</dbReference>
<name>A0A660LFT3_9ACTN</name>
<evidence type="ECO:0000256" key="2">
    <source>
        <dbReference type="ARBA" id="ARBA00001946"/>
    </source>
</evidence>
<dbReference type="GO" id="GO:0046872">
    <property type="term" value="F:metal ion binding"/>
    <property type="evidence" value="ECO:0007669"/>
    <property type="project" value="UniProtKB-KW"/>
</dbReference>
<comment type="cofactor">
    <cofactor evidence="1 13">
        <name>Ca(2+)</name>
        <dbReference type="ChEBI" id="CHEBI:29108"/>
    </cofactor>
</comment>
<keyword evidence="5 13" id="KW-0479">Metal-binding</keyword>
<dbReference type="Gene3D" id="2.30.30.230">
    <property type="entry name" value="Fumarylacetoacetase, N-terminal domain"/>
    <property type="match status" value="1"/>
</dbReference>
<dbReference type="RefSeq" id="WP_121249296.1">
    <property type="nucleotide sequence ID" value="NZ_RBIL01000001.1"/>
</dbReference>
<feature type="binding site" evidence="12">
    <location>
        <position position="198"/>
    </location>
    <ligand>
        <name>substrate</name>
    </ligand>
</feature>
<evidence type="ECO:0000256" key="4">
    <source>
        <dbReference type="ARBA" id="ARBA00012094"/>
    </source>
</evidence>
<keyword evidence="8 13" id="KW-0460">Magnesium</keyword>
<feature type="binding site" evidence="12">
    <location>
        <position position="106"/>
    </location>
    <ligand>
        <name>substrate</name>
    </ligand>
</feature>
<dbReference type="GO" id="GO:1902000">
    <property type="term" value="P:homogentisate catabolic process"/>
    <property type="evidence" value="ECO:0007669"/>
    <property type="project" value="TreeGrafter"/>
</dbReference>
<feature type="domain" description="Fumarylacetoacetase-like C-terminal" evidence="14">
    <location>
        <begin position="90"/>
        <end position="347"/>
    </location>
</feature>
<comment type="cofactor">
    <cofactor evidence="2 13">
        <name>Mg(2+)</name>
        <dbReference type="ChEBI" id="CHEBI:18420"/>
    </cofactor>
</comment>
<evidence type="ECO:0000256" key="6">
    <source>
        <dbReference type="ARBA" id="ARBA00022801"/>
    </source>
</evidence>
<dbReference type="InterPro" id="IPR015377">
    <property type="entry name" value="Fumarylacetoacetase_N"/>
</dbReference>
<dbReference type="EMBL" id="RBIL01000001">
    <property type="protein sequence ID" value="RKQ91571.1"/>
    <property type="molecule type" value="Genomic_DNA"/>
</dbReference>
<protein>
    <recommendedName>
        <fullName evidence="4">fumarylacetoacetase</fullName>
        <ecNumber evidence="4">3.7.1.2</ecNumber>
    </recommendedName>
</protein>
<dbReference type="SUPFAM" id="SSF63433">
    <property type="entry name" value="Fumarylacetoacetate hydrolase, FAH, N-terminal domain"/>
    <property type="match status" value="1"/>
</dbReference>
<evidence type="ECO:0000259" key="15">
    <source>
        <dbReference type="Pfam" id="PF09298"/>
    </source>
</evidence>
<dbReference type="GO" id="GO:0006559">
    <property type="term" value="P:L-phenylalanine catabolic process"/>
    <property type="evidence" value="ECO:0007669"/>
    <property type="project" value="UniProtKB-UniPathway"/>
</dbReference>
<feature type="domain" description="Fumarylacetoacetase N-terminal" evidence="15">
    <location>
        <begin position="8"/>
        <end position="68"/>
    </location>
</feature>
<organism evidence="16 17">
    <name type="scientific">Solirubrobacter pauli</name>
    <dbReference type="NCBI Taxonomy" id="166793"/>
    <lineage>
        <taxon>Bacteria</taxon>
        <taxon>Bacillati</taxon>
        <taxon>Actinomycetota</taxon>
        <taxon>Thermoleophilia</taxon>
        <taxon>Solirubrobacterales</taxon>
        <taxon>Solirubrobacteraceae</taxon>
        <taxon>Solirubrobacter</taxon>
    </lineage>
</organism>
<dbReference type="GO" id="GO:0006572">
    <property type="term" value="P:L-tyrosine catabolic process"/>
    <property type="evidence" value="ECO:0007669"/>
    <property type="project" value="UniProtKB-KW"/>
</dbReference>
<feature type="binding site" evidence="13">
    <location>
        <position position="215"/>
    </location>
    <ligand>
        <name>Mg(2+)</name>
        <dbReference type="ChEBI" id="CHEBI:18420"/>
    </ligand>
</feature>
<keyword evidence="9" id="KW-0828">Tyrosine catabolism</keyword>
<evidence type="ECO:0000256" key="1">
    <source>
        <dbReference type="ARBA" id="ARBA00001913"/>
    </source>
</evidence>
<evidence type="ECO:0000256" key="8">
    <source>
        <dbReference type="ARBA" id="ARBA00022842"/>
    </source>
</evidence>
<feature type="binding site" evidence="12">
    <location>
        <position position="92"/>
    </location>
    <ligand>
        <name>substrate</name>
    </ligand>
</feature>
<evidence type="ECO:0000313" key="17">
    <source>
        <dbReference type="Proteomes" id="UP000278962"/>
    </source>
</evidence>
<dbReference type="InterPro" id="IPR036663">
    <property type="entry name" value="Fumarylacetoacetase_C_sf"/>
</dbReference>
<dbReference type="InterPro" id="IPR005959">
    <property type="entry name" value="Fumarylacetoacetase"/>
</dbReference>
<comment type="caution">
    <text evidence="16">The sequence shown here is derived from an EMBL/GenBank/DDBJ whole genome shotgun (WGS) entry which is preliminary data.</text>
</comment>
<evidence type="ECO:0000256" key="9">
    <source>
        <dbReference type="ARBA" id="ARBA00022878"/>
    </source>
</evidence>
<feature type="binding site" evidence="13">
    <location>
        <position position="90"/>
    </location>
    <ligand>
        <name>Ca(2+)</name>
        <dbReference type="ChEBI" id="CHEBI:29108"/>
    </ligand>
</feature>
<dbReference type="OrthoDB" id="3766879at2"/>
<evidence type="ECO:0000256" key="10">
    <source>
        <dbReference type="ARBA" id="ARBA00023232"/>
    </source>
</evidence>
<feature type="binding site" evidence="13">
    <location>
        <position position="191"/>
    </location>
    <ligand>
        <name>Mg(2+)</name>
        <dbReference type="ChEBI" id="CHEBI:18420"/>
    </ligand>
</feature>
<feature type="binding site" evidence="13">
    <location>
        <position position="211"/>
    </location>
    <ligand>
        <name>Mg(2+)</name>
        <dbReference type="ChEBI" id="CHEBI:18420"/>
    </ligand>
</feature>
<dbReference type="UniPathway" id="UPA00139">
    <property type="reaction ID" value="UER00341"/>
</dbReference>
<keyword evidence="7 13" id="KW-0106">Calcium</keyword>
<dbReference type="Pfam" id="PF01557">
    <property type="entry name" value="FAA_hydrolase"/>
    <property type="match status" value="1"/>
</dbReference>
<keyword evidence="17" id="KW-1185">Reference proteome</keyword>
<evidence type="ECO:0000256" key="11">
    <source>
        <dbReference type="PIRSR" id="PIRSR605959-1"/>
    </source>
</evidence>
<dbReference type="AlphaFoldDB" id="A0A660LFT3"/>
<evidence type="ECO:0000256" key="13">
    <source>
        <dbReference type="PIRSR" id="PIRSR605959-3"/>
    </source>
</evidence>
<gene>
    <name evidence="16" type="ORF">C8N24_1394</name>
</gene>
<dbReference type="InterPro" id="IPR011234">
    <property type="entry name" value="Fumarylacetoacetase-like_C"/>
</dbReference>
<dbReference type="GO" id="GO:0004334">
    <property type="term" value="F:fumarylacetoacetase activity"/>
    <property type="evidence" value="ECO:0007669"/>
    <property type="project" value="UniProtKB-EC"/>
</dbReference>
<dbReference type="PANTHER" id="PTHR43069:SF2">
    <property type="entry name" value="FUMARYLACETOACETASE"/>
    <property type="match status" value="1"/>
</dbReference>
<feature type="binding site" evidence="13">
    <location>
        <position position="157"/>
    </location>
    <ligand>
        <name>Ca(2+)</name>
        <dbReference type="ChEBI" id="CHEBI:29108"/>
    </ligand>
</feature>
<dbReference type="SUPFAM" id="SSF56529">
    <property type="entry name" value="FAH"/>
    <property type="match status" value="1"/>
</dbReference>
<evidence type="ECO:0000256" key="12">
    <source>
        <dbReference type="PIRSR" id="PIRSR605959-2"/>
    </source>
</evidence>
<keyword evidence="10" id="KW-0585">Phenylalanine catabolism</keyword>
<sequence>MSGFGLDHLPYGVVGGRCVVRYEDQVLDLSTVPGLPPVFDEPSLNRFLALGRSAWEDVREQITRVLEAGTADLDPLAEPDLPLAVGDYVDFYSSIEHATNVSRRFRPDDPDPLPAAWRSLPIGYHGRAGSIVVSGTDIVRPHGLRPSYGPTQELDFELELGFVTGPGKPLGQPIPARDVREHVFGFVLVNDWSARDLQRFEYRPLGPFLGKSFATSVSGWITPLTALEPYLVPAREQEPAPEAYLRVDGDWALDIALEVERGGETITRGNARGLYWTFPQQLAHATANGATVRPGDLFASGTISGWEPGTHGCLLESGAPFLADGETVTLRGRAGAIALGEVRGTVVSAP</sequence>